<gene>
    <name evidence="1" type="ORF">UFOPK1643_00594</name>
</gene>
<proteinExistence type="predicted"/>
<accession>A0A6J6DWA7</accession>
<dbReference type="SUPFAM" id="SSF50998">
    <property type="entry name" value="Quinoprotein alcohol dehydrogenase-like"/>
    <property type="match status" value="1"/>
</dbReference>
<evidence type="ECO:0000313" key="1">
    <source>
        <dbReference type="EMBL" id="CAB4567776.1"/>
    </source>
</evidence>
<sequence>MKKLIVLAVIGLLFIQPNAQAVPKKIPVNSLKLLTTIGLPSEVSGVVVSGKNIIVFGTQNSKAYAKALNSTGTELWKLQLDQSQASIATAAVVDSVGDVWIAGVTPLAATTTTAPPTAINPDNAAMPPTSFIGDLKALTVWKVSSTGVLVATYTSPMSNVIFPTSIALDDSGIAIVGSIADEKIIAGFIVFMSSSGLFSKVLQIGSASTTIESVTRNSDKTFTLVGSSSETIAGKRLAGLTDGVIVKVTKSLKITSVVRSSVNKGKRIWNSTSASLLLGGEVVVGNKSEVAVTKFSSRYVPSWTFRFAGTGPALTTGSTQLLFLSSGAIPALAWNPKVPTALLITFNSKGAISGADSAPVGQRLLIGSLDSKDFGPLVVTSSGDIVSIFVRNTR</sequence>
<organism evidence="1">
    <name type="scientific">freshwater metagenome</name>
    <dbReference type="NCBI Taxonomy" id="449393"/>
    <lineage>
        <taxon>unclassified sequences</taxon>
        <taxon>metagenomes</taxon>
        <taxon>ecological metagenomes</taxon>
    </lineage>
</organism>
<dbReference type="AlphaFoldDB" id="A0A6J6DWA7"/>
<dbReference type="EMBL" id="CAEZTK010000033">
    <property type="protein sequence ID" value="CAB4567776.1"/>
    <property type="molecule type" value="Genomic_DNA"/>
</dbReference>
<protein>
    <submittedName>
        <fullName evidence="1">Unannotated protein</fullName>
    </submittedName>
</protein>
<dbReference type="InterPro" id="IPR011047">
    <property type="entry name" value="Quinoprotein_ADH-like_sf"/>
</dbReference>
<name>A0A6J6DWA7_9ZZZZ</name>
<reference evidence="1" key="1">
    <citation type="submission" date="2020-05" db="EMBL/GenBank/DDBJ databases">
        <authorList>
            <person name="Chiriac C."/>
            <person name="Salcher M."/>
            <person name="Ghai R."/>
            <person name="Kavagutti S V."/>
        </authorList>
    </citation>
    <scope>NUCLEOTIDE SEQUENCE</scope>
</reference>